<name>A0A1Q5PLE5_9ACTO</name>
<evidence type="ECO:0000313" key="2">
    <source>
        <dbReference type="Proteomes" id="UP000186785"/>
    </source>
</evidence>
<accession>A0A1Q5PLE5</accession>
<evidence type="ECO:0000313" key="1">
    <source>
        <dbReference type="EMBL" id="OKL47837.1"/>
    </source>
</evidence>
<protein>
    <submittedName>
        <fullName evidence="1">Uncharacterized protein</fullName>
    </submittedName>
</protein>
<reference evidence="1 2" key="1">
    <citation type="submission" date="2016-11" db="EMBL/GenBank/DDBJ databases">
        <title>Actinomyces gypaetusis sp. nov. isolated from the vulture Gypaetus barbatus in Qinghai Tibet Plateau China.</title>
        <authorList>
            <person name="Meng X."/>
        </authorList>
    </citation>
    <scope>NUCLEOTIDE SEQUENCE [LARGE SCALE GENOMIC DNA]</scope>
    <source>
        <strain evidence="1 2">VUL4_2</strain>
    </source>
</reference>
<dbReference type="RefSeq" id="WP_125899195.1">
    <property type="nucleotide sequence ID" value="NZ_MQSV01000003.1"/>
</dbReference>
<dbReference type="Proteomes" id="UP000186785">
    <property type="component" value="Unassembled WGS sequence"/>
</dbReference>
<comment type="caution">
    <text evidence="1">The sequence shown here is derived from an EMBL/GenBank/DDBJ whole genome shotgun (WGS) entry which is preliminary data.</text>
</comment>
<organism evidence="1 2">
    <name type="scientific">Boudabousia liubingyangii</name>
    <dbReference type="NCBI Taxonomy" id="1921764"/>
    <lineage>
        <taxon>Bacteria</taxon>
        <taxon>Bacillati</taxon>
        <taxon>Actinomycetota</taxon>
        <taxon>Actinomycetes</taxon>
        <taxon>Actinomycetales</taxon>
        <taxon>Actinomycetaceae</taxon>
        <taxon>Boudabousia</taxon>
    </lineage>
</organism>
<proteinExistence type="predicted"/>
<sequence>MAKYHITPEGPVRCPSMRKCRYLKEEHIKSYPLLDAHDAWEAASVGKRVRINNETALYRAAKLFENEGEASRSSGNVADLGAALRQYVKKWNEEFPGEYGKYIHVVHDFSLDINGDKIPCHLERIPLDGRRYEGCIPVHEIWIGEGKEQRGIRIRWNEDMANYPPGYIELGFQLRDFYRRRGEDYDTATKLAKIKTEEVLGYLATIESYSHIDGFYRVASTAKMLERTEEYGFFNSSCLDIEDVSNFFFLRDLYGDFTKDAQFQVWGRGNKNWGGTLGVIRWDNHQWTLDLPDGRRITFSNDDDFYENAPQHARQWMGDEEFARQFDKIMLINHLFRLLENVQMPLYKPHMVNSGYAPEVEEEPYDEAKRYVRDLKLTPRQRKSFWK</sequence>
<keyword evidence="2" id="KW-1185">Reference proteome</keyword>
<dbReference type="AlphaFoldDB" id="A0A1Q5PLE5"/>
<dbReference type="EMBL" id="MQSV01000003">
    <property type="protein sequence ID" value="OKL47837.1"/>
    <property type="molecule type" value="Genomic_DNA"/>
</dbReference>
<gene>
    <name evidence="1" type="ORF">BSR29_04915</name>
</gene>